<reference evidence="1 2" key="1">
    <citation type="submission" date="2021-08" db="EMBL/GenBank/DDBJ databases">
        <title>Draft Genome Sequence of Phanerochaete sordida strain YK-624.</title>
        <authorList>
            <person name="Mori T."/>
            <person name="Dohra H."/>
            <person name="Suzuki T."/>
            <person name="Kawagishi H."/>
            <person name="Hirai H."/>
        </authorList>
    </citation>
    <scope>NUCLEOTIDE SEQUENCE [LARGE SCALE GENOMIC DNA]</scope>
    <source>
        <strain evidence="1 2">YK-624</strain>
    </source>
</reference>
<dbReference type="Proteomes" id="UP000703269">
    <property type="component" value="Unassembled WGS sequence"/>
</dbReference>
<accession>A0A9P3GGP1</accession>
<protein>
    <submittedName>
        <fullName evidence="1">Uncharacterized protein</fullName>
    </submittedName>
</protein>
<organism evidence="1 2">
    <name type="scientific">Phanerochaete sordida</name>
    <dbReference type="NCBI Taxonomy" id="48140"/>
    <lineage>
        <taxon>Eukaryota</taxon>
        <taxon>Fungi</taxon>
        <taxon>Dikarya</taxon>
        <taxon>Basidiomycota</taxon>
        <taxon>Agaricomycotina</taxon>
        <taxon>Agaricomycetes</taxon>
        <taxon>Polyporales</taxon>
        <taxon>Phanerochaetaceae</taxon>
        <taxon>Phanerochaete</taxon>
    </lineage>
</organism>
<dbReference type="AlphaFoldDB" id="A0A9P3GGP1"/>
<comment type="caution">
    <text evidence="1">The sequence shown here is derived from an EMBL/GenBank/DDBJ whole genome shotgun (WGS) entry which is preliminary data.</text>
</comment>
<evidence type="ECO:0000313" key="1">
    <source>
        <dbReference type="EMBL" id="GJE95658.1"/>
    </source>
</evidence>
<sequence>MAARPSTLPPELILPIVAHTIARIVDDVIAGLRSRSRRPMKELASDSPDGGAVLALLRVSYQVRQATLDVLSRALGIALVEEGIWQDVLPLTSIARS</sequence>
<proteinExistence type="predicted"/>
<dbReference type="OrthoDB" id="2802668at2759"/>
<dbReference type="EMBL" id="BPQB01000051">
    <property type="protein sequence ID" value="GJE95658.1"/>
    <property type="molecule type" value="Genomic_DNA"/>
</dbReference>
<evidence type="ECO:0000313" key="2">
    <source>
        <dbReference type="Proteomes" id="UP000703269"/>
    </source>
</evidence>
<keyword evidence="2" id="KW-1185">Reference proteome</keyword>
<name>A0A9P3GGP1_9APHY</name>
<gene>
    <name evidence="1" type="ORF">PsYK624_118440</name>
</gene>